<dbReference type="Proteomes" id="UP001228504">
    <property type="component" value="Unassembled WGS sequence"/>
</dbReference>
<evidence type="ECO:0000313" key="2">
    <source>
        <dbReference type="EMBL" id="MDQ0149242.1"/>
    </source>
</evidence>
<gene>
    <name evidence="2" type="ORF">J2S18_001172</name>
</gene>
<comment type="caution">
    <text evidence="2">The sequence shown here is derived from an EMBL/GenBank/DDBJ whole genome shotgun (WGS) entry which is preliminary data.</text>
</comment>
<keyword evidence="1" id="KW-0812">Transmembrane</keyword>
<sequence length="165" mass="19164">MDESKNEKLSKKILNKKNKIVYAVISSIIIIALAFSINYKYQKNKILKFDSNFQASYATYARGLLNILKNLNNYESQLEAKQLIIKGIDIAKSNEDNVPKVLKENYENYVYSLEQYSINLDDTGEINSYFLLIMSKLKDTEKKYNISKKDLESNMEEKLNEYGIS</sequence>
<feature type="transmembrane region" description="Helical" evidence="1">
    <location>
        <begin position="20"/>
        <end position="39"/>
    </location>
</feature>
<proteinExistence type="predicted"/>
<keyword evidence="3" id="KW-1185">Reference proteome</keyword>
<dbReference type="RefSeq" id="WP_307484418.1">
    <property type="nucleotide sequence ID" value="NZ_JAUSUF010000002.1"/>
</dbReference>
<protein>
    <submittedName>
        <fullName evidence="2">Uncharacterized protein</fullName>
    </submittedName>
</protein>
<keyword evidence="1" id="KW-1133">Transmembrane helix</keyword>
<organism evidence="2 3">
    <name type="scientific">Eubacterium multiforme</name>
    <dbReference type="NCBI Taxonomy" id="83339"/>
    <lineage>
        <taxon>Bacteria</taxon>
        <taxon>Bacillati</taxon>
        <taxon>Bacillota</taxon>
        <taxon>Clostridia</taxon>
        <taxon>Eubacteriales</taxon>
        <taxon>Eubacteriaceae</taxon>
        <taxon>Eubacterium</taxon>
    </lineage>
</organism>
<name>A0ABT9USE9_9FIRM</name>
<evidence type="ECO:0000256" key="1">
    <source>
        <dbReference type="SAM" id="Phobius"/>
    </source>
</evidence>
<reference evidence="2 3" key="1">
    <citation type="submission" date="2023-07" db="EMBL/GenBank/DDBJ databases">
        <title>Genomic Encyclopedia of Type Strains, Phase IV (KMG-IV): sequencing the most valuable type-strain genomes for metagenomic binning, comparative biology and taxonomic classification.</title>
        <authorList>
            <person name="Goeker M."/>
        </authorList>
    </citation>
    <scope>NUCLEOTIDE SEQUENCE [LARGE SCALE GENOMIC DNA]</scope>
    <source>
        <strain evidence="2 3">DSM 20694</strain>
    </source>
</reference>
<accession>A0ABT9USE9</accession>
<keyword evidence="1" id="KW-0472">Membrane</keyword>
<evidence type="ECO:0000313" key="3">
    <source>
        <dbReference type="Proteomes" id="UP001228504"/>
    </source>
</evidence>
<dbReference type="EMBL" id="JAUSUF010000002">
    <property type="protein sequence ID" value="MDQ0149242.1"/>
    <property type="molecule type" value="Genomic_DNA"/>
</dbReference>